<dbReference type="CDD" id="cd00829">
    <property type="entry name" value="SCP-x_thiolase"/>
    <property type="match status" value="1"/>
</dbReference>
<dbReference type="Gene3D" id="3.40.47.10">
    <property type="match status" value="1"/>
</dbReference>
<dbReference type="InterPro" id="IPR055140">
    <property type="entry name" value="Thiolase_C_2"/>
</dbReference>
<accession>A0A1G7TPN6</accession>
<name>A0A1G7TPN6_PSEOR</name>
<gene>
    <name evidence="2" type="ORF">SAMN05216377_11198</name>
</gene>
<dbReference type="GO" id="GO:0016747">
    <property type="term" value="F:acyltransferase activity, transferring groups other than amino-acyl groups"/>
    <property type="evidence" value="ECO:0007669"/>
    <property type="project" value="InterPro"/>
</dbReference>
<proteinExistence type="predicted"/>
<reference evidence="2 3" key="1">
    <citation type="submission" date="2016-10" db="EMBL/GenBank/DDBJ databases">
        <authorList>
            <person name="de Groot N.N."/>
        </authorList>
    </citation>
    <scope>NUCLEOTIDE SEQUENCE [LARGE SCALE GENOMIC DNA]</scope>
    <source>
        <strain evidence="2 3">CGMCC 4.3143</strain>
    </source>
</reference>
<sequence>MTDYTMRDKSAIVGVGHTGCTKDAGAAPEAVWMRAVREALDDAGLRPADIDGISTPFTDTWPMGAVPTPFTLTESLGLPGLRWHAGPLGGAYSLGSVASAALAVSTGQCDTALAVHCMMRPKKKGPTAYNYRGAQAASGVYAHLAPYGYSVFVQMMATVTRRLLDTNGLTREQLGRLVVDQRSNALRNPLAVMKDPLTLEQYLDARWLAEPLALYDADMPVDAAIAVVITRSDRARDCRSRPVTIRHVSTFLGPRPDWVFQADYAELFPADLGRDFWRRAEIDPADLSFAEIQDGFSVYVPLWLEALGIVKRGEAGGYIGDGNLALGGSLPTNTHGGNLSEGRLQGGGAVVEAVRQLRGQAGERQVDGATTGLVTVGGSPTVCAALLHV</sequence>
<dbReference type="STRING" id="366584.SAMN05216377_11198"/>
<protein>
    <submittedName>
        <fullName evidence="2">Acetyl-CoA acetyltransferase</fullName>
    </submittedName>
</protein>
<dbReference type="RefSeq" id="WP_093085990.1">
    <property type="nucleotide sequence ID" value="NZ_FNBE01000011.1"/>
</dbReference>
<feature type="domain" description="Thiolase C-terminal" evidence="1">
    <location>
        <begin position="276"/>
        <end position="378"/>
    </location>
</feature>
<keyword evidence="3" id="KW-1185">Reference proteome</keyword>
<dbReference type="InterPro" id="IPR002155">
    <property type="entry name" value="Thiolase"/>
</dbReference>
<dbReference type="Proteomes" id="UP000198967">
    <property type="component" value="Unassembled WGS sequence"/>
</dbReference>
<dbReference type="SUPFAM" id="SSF53901">
    <property type="entry name" value="Thiolase-like"/>
    <property type="match status" value="2"/>
</dbReference>
<dbReference type="PANTHER" id="PTHR42870">
    <property type="entry name" value="ACETYL-COA C-ACETYLTRANSFERASE"/>
    <property type="match status" value="1"/>
</dbReference>
<evidence type="ECO:0000313" key="2">
    <source>
        <dbReference type="EMBL" id="SDG37298.1"/>
    </source>
</evidence>
<evidence type="ECO:0000313" key="3">
    <source>
        <dbReference type="Proteomes" id="UP000198967"/>
    </source>
</evidence>
<dbReference type="EMBL" id="FNBE01000011">
    <property type="protein sequence ID" value="SDG37298.1"/>
    <property type="molecule type" value="Genomic_DNA"/>
</dbReference>
<evidence type="ECO:0000259" key="1">
    <source>
        <dbReference type="Pfam" id="PF22691"/>
    </source>
</evidence>
<dbReference type="Pfam" id="PF22691">
    <property type="entry name" value="Thiolase_C_1"/>
    <property type="match status" value="1"/>
</dbReference>
<dbReference type="AlphaFoldDB" id="A0A1G7TPN6"/>
<dbReference type="OrthoDB" id="3208853at2"/>
<keyword evidence="2" id="KW-0808">Transferase</keyword>
<dbReference type="InterPro" id="IPR016039">
    <property type="entry name" value="Thiolase-like"/>
</dbReference>
<dbReference type="PIRSF" id="PIRSF000429">
    <property type="entry name" value="Ac-CoA_Ac_transf"/>
    <property type="match status" value="1"/>
</dbReference>
<organism evidence="2 3">
    <name type="scientific">Pseudonocardia oroxyli</name>
    <dbReference type="NCBI Taxonomy" id="366584"/>
    <lineage>
        <taxon>Bacteria</taxon>
        <taxon>Bacillati</taxon>
        <taxon>Actinomycetota</taxon>
        <taxon>Actinomycetes</taxon>
        <taxon>Pseudonocardiales</taxon>
        <taxon>Pseudonocardiaceae</taxon>
        <taxon>Pseudonocardia</taxon>
    </lineage>
</organism>
<dbReference type="PANTHER" id="PTHR42870:SF1">
    <property type="entry name" value="NON-SPECIFIC LIPID-TRANSFER PROTEIN-LIKE 2"/>
    <property type="match status" value="1"/>
</dbReference>